<evidence type="ECO:0000256" key="1">
    <source>
        <dbReference type="SAM" id="MobiDB-lite"/>
    </source>
</evidence>
<accession>A0A5J5EKU0</accession>
<evidence type="ECO:0000313" key="3">
    <source>
        <dbReference type="Proteomes" id="UP000326924"/>
    </source>
</evidence>
<reference evidence="2 3" key="1">
    <citation type="submission" date="2019-09" db="EMBL/GenBank/DDBJ databases">
        <title>Draft genome of the ectomycorrhizal ascomycete Sphaerosporella brunnea.</title>
        <authorList>
            <consortium name="DOE Joint Genome Institute"/>
            <person name="Benucci G.M."/>
            <person name="Marozzi G."/>
            <person name="Antonielli L."/>
            <person name="Sanchez S."/>
            <person name="Marco P."/>
            <person name="Wang X."/>
            <person name="Falini L.B."/>
            <person name="Barry K."/>
            <person name="Haridas S."/>
            <person name="Lipzen A."/>
            <person name="Labutti K."/>
            <person name="Grigoriev I.V."/>
            <person name="Murat C."/>
            <person name="Martin F."/>
            <person name="Albertini E."/>
            <person name="Donnini D."/>
            <person name="Bonito G."/>
        </authorList>
    </citation>
    <scope>NUCLEOTIDE SEQUENCE [LARGE SCALE GENOMIC DNA]</scope>
    <source>
        <strain evidence="2 3">Sb_GMNB300</strain>
    </source>
</reference>
<feature type="compositionally biased region" description="Acidic residues" evidence="1">
    <location>
        <begin position="156"/>
        <end position="178"/>
    </location>
</feature>
<sequence length="238" mass="26965">MTIAEDYGNFGLVLPGKNEQNLNLLLFIIPVPPDPPFIRVPPRTPLSSSVVLSRRNNRKSSLRPSNLYLNVGNANWWSSVEDTGRSLAGTPAVSAPFEELPKKETCRECREVGVNLTEQMRVTRLLLTPVLELPHWLSEAAAEAATKVLANVNEDANEMQEEEDSEDQEEDEREEEEWGAFSDHVAAEKDAEEEDEEKDAEEEHEEKDAEEEEEEEEEEEAEEEVVLPKYRSTGSTRQ</sequence>
<comment type="caution">
    <text evidence="2">The sequence shown here is derived from an EMBL/GenBank/DDBJ whole genome shotgun (WGS) entry which is preliminary data.</text>
</comment>
<dbReference type="EMBL" id="VXIS01000218">
    <property type="protein sequence ID" value="KAA8896265.1"/>
    <property type="molecule type" value="Genomic_DNA"/>
</dbReference>
<dbReference type="Proteomes" id="UP000326924">
    <property type="component" value="Unassembled WGS sequence"/>
</dbReference>
<organism evidence="2 3">
    <name type="scientific">Sphaerosporella brunnea</name>
    <dbReference type="NCBI Taxonomy" id="1250544"/>
    <lineage>
        <taxon>Eukaryota</taxon>
        <taxon>Fungi</taxon>
        <taxon>Dikarya</taxon>
        <taxon>Ascomycota</taxon>
        <taxon>Pezizomycotina</taxon>
        <taxon>Pezizomycetes</taxon>
        <taxon>Pezizales</taxon>
        <taxon>Pyronemataceae</taxon>
        <taxon>Sphaerosporella</taxon>
    </lineage>
</organism>
<feature type="region of interest" description="Disordered" evidence="1">
    <location>
        <begin position="156"/>
        <end position="238"/>
    </location>
</feature>
<proteinExistence type="predicted"/>
<name>A0A5J5EKU0_9PEZI</name>
<evidence type="ECO:0000313" key="2">
    <source>
        <dbReference type="EMBL" id="KAA8896265.1"/>
    </source>
</evidence>
<protein>
    <submittedName>
        <fullName evidence="2">Uncharacterized protein</fullName>
    </submittedName>
</protein>
<keyword evidence="3" id="KW-1185">Reference proteome</keyword>
<gene>
    <name evidence="2" type="ORF">FN846DRAFT_893414</name>
</gene>
<feature type="compositionally biased region" description="Acidic residues" evidence="1">
    <location>
        <begin position="190"/>
        <end position="225"/>
    </location>
</feature>
<dbReference type="AlphaFoldDB" id="A0A5J5EKU0"/>
<dbReference type="InParanoid" id="A0A5J5EKU0"/>